<evidence type="ECO:0000313" key="3">
    <source>
        <dbReference type="Proteomes" id="UP000269945"/>
    </source>
</evidence>
<dbReference type="EMBL" id="CYRY02009840">
    <property type="protein sequence ID" value="VCW78063.1"/>
    <property type="molecule type" value="Genomic_DNA"/>
</dbReference>
<feature type="compositionally biased region" description="Polar residues" evidence="1">
    <location>
        <begin position="24"/>
        <end position="33"/>
    </location>
</feature>
<keyword evidence="3" id="KW-1185">Reference proteome</keyword>
<feature type="compositionally biased region" description="Polar residues" evidence="1">
    <location>
        <begin position="1"/>
        <end position="11"/>
    </location>
</feature>
<proteinExistence type="predicted"/>
<dbReference type="Proteomes" id="UP000269945">
    <property type="component" value="Unassembled WGS sequence"/>
</dbReference>
<protein>
    <submittedName>
        <fullName evidence="2">Uncharacterized protein</fullName>
    </submittedName>
</protein>
<name>A0A9X9LP15_GULGU</name>
<evidence type="ECO:0000313" key="2">
    <source>
        <dbReference type="EMBL" id="VCW78063.1"/>
    </source>
</evidence>
<gene>
    <name evidence="2" type="ORF">BN2614_LOCUS2</name>
</gene>
<accession>A0A9X9LP15</accession>
<reference evidence="2 3" key="1">
    <citation type="submission" date="2018-10" db="EMBL/GenBank/DDBJ databases">
        <authorList>
            <person name="Ekblom R."/>
            <person name="Jareborg N."/>
        </authorList>
    </citation>
    <scope>NUCLEOTIDE SEQUENCE [LARGE SCALE GENOMIC DNA]</scope>
    <source>
        <tissue evidence="2">Muscle</tissue>
    </source>
</reference>
<sequence length="44" mass="4713">MSRQAEMQVQKSLWPGRTGLVVPSAQQGLSTEPSDAGKPTSDQK</sequence>
<evidence type="ECO:0000256" key="1">
    <source>
        <dbReference type="SAM" id="MobiDB-lite"/>
    </source>
</evidence>
<organism evidence="2 3">
    <name type="scientific">Gulo gulo</name>
    <name type="common">Wolverine</name>
    <name type="synonym">Gluton</name>
    <dbReference type="NCBI Taxonomy" id="48420"/>
    <lineage>
        <taxon>Eukaryota</taxon>
        <taxon>Metazoa</taxon>
        <taxon>Chordata</taxon>
        <taxon>Craniata</taxon>
        <taxon>Vertebrata</taxon>
        <taxon>Euteleostomi</taxon>
        <taxon>Mammalia</taxon>
        <taxon>Eutheria</taxon>
        <taxon>Laurasiatheria</taxon>
        <taxon>Carnivora</taxon>
        <taxon>Caniformia</taxon>
        <taxon>Musteloidea</taxon>
        <taxon>Mustelidae</taxon>
        <taxon>Guloninae</taxon>
        <taxon>Gulo</taxon>
    </lineage>
</organism>
<comment type="caution">
    <text evidence="2">The sequence shown here is derived from an EMBL/GenBank/DDBJ whole genome shotgun (WGS) entry which is preliminary data.</text>
</comment>
<feature type="region of interest" description="Disordered" evidence="1">
    <location>
        <begin position="1"/>
        <end position="44"/>
    </location>
</feature>
<dbReference type="AlphaFoldDB" id="A0A9X9LP15"/>